<dbReference type="GO" id="GO:0004844">
    <property type="term" value="F:uracil DNA N-glycosylase activity"/>
    <property type="evidence" value="ECO:0007669"/>
    <property type="project" value="UniProtKB-EC"/>
</dbReference>
<evidence type="ECO:0000256" key="10">
    <source>
        <dbReference type="ARBA" id="ARBA00023014"/>
    </source>
</evidence>
<keyword evidence="9" id="KW-0408">Iron</keyword>
<proteinExistence type="inferred from homology"/>
<evidence type="ECO:0000313" key="14">
    <source>
        <dbReference type="EMBL" id="GLK53778.1"/>
    </source>
</evidence>
<accession>A0A9W6INU8</accession>
<evidence type="ECO:0000256" key="11">
    <source>
        <dbReference type="ARBA" id="ARBA00023204"/>
    </source>
</evidence>
<dbReference type="InterPro" id="IPR005273">
    <property type="entry name" value="Ura-DNA_glyco_family4"/>
</dbReference>
<dbReference type="GO" id="GO:0006281">
    <property type="term" value="P:DNA repair"/>
    <property type="evidence" value="ECO:0007669"/>
    <property type="project" value="UniProtKB-KW"/>
</dbReference>
<evidence type="ECO:0000256" key="1">
    <source>
        <dbReference type="ARBA" id="ARBA00001400"/>
    </source>
</evidence>
<dbReference type="Pfam" id="PF03167">
    <property type="entry name" value="UDG"/>
    <property type="match status" value="1"/>
</dbReference>
<reference evidence="14" key="1">
    <citation type="journal article" date="2014" name="Int. J. Syst. Evol. Microbiol.">
        <title>Complete genome sequence of Corynebacterium casei LMG S-19264T (=DSM 44701T), isolated from a smear-ripened cheese.</title>
        <authorList>
            <consortium name="US DOE Joint Genome Institute (JGI-PGF)"/>
            <person name="Walter F."/>
            <person name="Albersmeier A."/>
            <person name="Kalinowski J."/>
            <person name="Ruckert C."/>
        </authorList>
    </citation>
    <scope>NUCLEOTIDE SEQUENCE</scope>
    <source>
        <strain evidence="14">VKM B-1513</strain>
    </source>
</reference>
<evidence type="ECO:0000256" key="6">
    <source>
        <dbReference type="ARBA" id="ARBA00022723"/>
    </source>
</evidence>
<dbReference type="GO" id="GO:0046872">
    <property type="term" value="F:metal ion binding"/>
    <property type="evidence" value="ECO:0007669"/>
    <property type="project" value="UniProtKB-KW"/>
</dbReference>
<evidence type="ECO:0000259" key="13">
    <source>
        <dbReference type="SMART" id="SM00986"/>
    </source>
</evidence>
<dbReference type="InterPro" id="IPR036895">
    <property type="entry name" value="Uracil-DNA_glycosylase-like_sf"/>
</dbReference>
<dbReference type="GO" id="GO:0051539">
    <property type="term" value="F:4 iron, 4 sulfur cluster binding"/>
    <property type="evidence" value="ECO:0007669"/>
    <property type="project" value="UniProtKB-KW"/>
</dbReference>
<dbReference type="Proteomes" id="UP001143486">
    <property type="component" value="Unassembled WGS sequence"/>
</dbReference>
<dbReference type="SUPFAM" id="SSF52141">
    <property type="entry name" value="Uracil-DNA glycosylase-like"/>
    <property type="match status" value="1"/>
</dbReference>
<evidence type="ECO:0000256" key="2">
    <source>
        <dbReference type="ARBA" id="ARBA00006521"/>
    </source>
</evidence>
<dbReference type="EC" id="3.2.2.27" evidence="3"/>
<dbReference type="Gene3D" id="3.40.470.10">
    <property type="entry name" value="Uracil-DNA glycosylase-like domain"/>
    <property type="match status" value="1"/>
</dbReference>
<evidence type="ECO:0000256" key="3">
    <source>
        <dbReference type="ARBA" id="ARBA00012030"/>
    </source>
</evidence>
<evidence type="ECO:0000313" key="15">
    <source>
        <dbReference type="Proteomes" id="UP001143486"/>
    </source>
</evidence>
<dbReference type="InterPro" id="IPR005122">
    <property type="entry name" value="Uracil-DNA_glycosylase-like"/>
</dbReference>
<feature type="domain" description="Uracil-DNA glycosylase-like" evidence="13">
    <location>
        <begin position="125"/>
        <end position="282"/>
    </location>
</feature>
<dbReference type="SMART" id="SM00987">
    <property type="entry name" value="UreE_C"/>
    <property type="match status" value="1"/>
</dbReference>
<keyword evidence="6" id="KW-0479">Metal-binding</keyword>
<gene>
    <name evidence="14" type="ORF">GCM10017621_32860</name>
</gene>
<comment type="caution">
    <text evidence="14">The sequence shown here is derived from an EMBL/GenBank/DDBJ whole genome shotgun (WGS) entry which is preliminary data.</text>
</comment>
<dbReference type="SMART" id="SM00986">
    <property type="entry name" value="UDG"/>
    <property type="match status" value="1"/>
</dbReference>
<keyword evidence="15" id="KW-1185">Reference proteome</keyword>
<evidence type="ECO:0000256" key="7">
    <source>
        <dbReference type="ARBA" id="ARBA00022763"/>
    </source>
</evidence>
<evidence type="ECO:0000256" key="8">
    <source>
        <dbReference type="ARBA" id="ARBA00022801"/>
    </source>
</evidence>
<keyword evidence="8" id="KW-0378">Hydrolase</keyword>
<feature type="region of interest" description="Disordered" evidence="12">
    <location>
        <begin position="33"/>
        <end position="92"/>
    </location>
</feature>
<sequence>MSNPGATLDPHDERALKALIAWWEEAGIELDAPIQRPRPAPAAGAAHDRTAASATPATVRDTQQAAPQRTATAAAARAAGYGQAPDDGPSARELAAGASTLDALQAAIAQFEGCPLKRTARNTVFARGNREARIMVVGEAPGKEEDEQGLPFVGRSGQLLDRMFAAIGLGPDDLYISNILNWRPPGNRTPTQEEITMCLPFIERHIALKAPDILVVAGGISAQSLMRTSTGITRLRGQWGEYALRDAQGEPTGRTIPVLPVFHPSYLLRRPPEKRLAWQDMLALEARLAG</sequence>
<dbReference type="EMBL" id="BSFE01000014">
    <property type="protein sequence ID" value="GLK53778.1"/>
    <property type="molecule type" value="Genomic_DNA"/>
</dbReference>
<dbReference type="AlphaFoldDB" id="A0A9W6INU8"/>
<evidence type="ECO:0000256" key="12">
    <source>
        <dbReference type="SAM" id="MobiDB-lite"/>
    </source>
</evidence>
<organism evidence="14 15">
    <name type="scientific">Maricaulis virginensis</name>
    <dbReference type="NCBI Taxonomy" id="144022"/>
    <lineage>
        <taxon>Bacteria</taxon>
        <taxon>Pseudomonadati</taxon>
        <taxon>Pseudomonadota</taxon>
        <taxon>Alphaproteobacteria</taxon>
        <taxon>Maricaulales</taxon>
        <taxon>Maricaulaceae</taxon>
        <taxon>Maricaulis</taxon>
    </lineage>
</organism>
<keyword evidence="7" id="KW-0227">DNA damage</keyword>
<evidence type="ECO:0000256" key="4">
    <source>
        <dbReference type="ARBA" id="ARBA00019403"/>
    </source>
</evidence>
<protein>
    <recommendedName>
        <fullName evidence="4">Type-4 uracil-DNA glycosylase</fullName>
        <ecNumber evidence="3">3.2.2.27</ecNumber>
    </recommendedName>
</protein>
<evidence type="ECO:0000256" key="9">
    <source>
        <dbReference type="ARBA" id="ARBA00023004"/>
    </source>
</evidence>
<dbReference type="NCBIfam" id="TIGR00758">
    <property type="entry name" value="UDG_fam4"/>
    <property type="match status" value="1"/>
</dbReference>
<name>A0A9W6INU8_9PROT</name>
<keyword evidence="11" id="KW-0234">DNA repair</keyword>
<dbReference type="InterPro" id="IPR051536">
    <property type="entry name" value="UDG_Type-4/5"/>
</dbReference>
<keyword evidence="5" id="KW-0004">4Fe-4S</keyword>
<dbReference type="CDD" id="cd10030">
    <property type="entry name" value="UDG-F4_TTUDGA_SPO1dp_like"/>
    <property type="match status" value="1"/>
</dbReference>
<feature type="compositionally biased region" description="Low complexity" evidence="12">
    <location>
        <begin position="33"/>
        <end position="85"/>
    </location>
</feature>
<dbReference type="PANTHER" id="PTHR33693">
    <property type="entry name" value="TYPE-5 URACIL-DNA GLYCOSYLASE"/>
    <property type="match status" value="1"/>
</dbReference>
<evidence type="ECO:0000256" key="5">
    <source>
        <dbReference type="ARBA" id="ARBA00022485"/>
    </source>
</evidence>
<dbReference type="PANTHER" id="PTHR33693:SF1">
    <property type="entry name" value="TYPE-4 URACIL-DNA GLYCOSYLASE"/>
    <property type="match status" value="1"/>
</dbReference>
<dbReference type="RefSeq" id="WP_271188118.1">
    <property type="nucleotide sequence ID" value="NZ_BSFE01000014.1"/>
</dbReference>
<comment type="similarity">
    <text evidence="2">Belongs to the uracil-DNA glycosylase (UDG) superfamily. Type 4 (UDGa) family.</text>
</comment>
<keyword evidence="10" id="KW-0411">Iron-sulfur</keyword>
<reference evidence="14" key="2">
    <citation type="submission" date="2023-01" db="EMBL/GenBank/DDBJ databases">
        <authorList>
            <person name="Sun Q."/>
            <person name="Evtushenko L."/>
        </authorList>
    </citation>
    <scope>NUCLEOTIDE SEQUENCE</scope>
    <source>
        <strain evidence="14">VKM B-1513</strain>
    </source>
</reference>
<comment type="catalytic activity">
    <reaction evidence="1">
        <text>Hydrolyzes single-stranded DNA or mismatched double-stranded DNA and polynucleotides, releasing free uracil.</text>
        <dbReference type="EC" id="3.2.2.27"/>
    </reaction>
</comment>